<dbReference type="AlphaFoldDB" id="A0A1I0GD40"/>
<evidence type="ECO:0000256" key="2">
    <source>
        <dbReference type="RuleBase" id="RU000393"/>
    </source>
</evidence>
<dbReference type="NCBIfam" id="NF007628">
    <property type="entry name" value="PRK10290.1"/>
    <property type="match status" value="1"/>
</dbReference>
<dbReference type="Pfam" id="PF00080">
    <property type="entry name" value="Sod_Cu"/>
    <property type="match status" value="1"/>
</dbReference>
<dbReference type="SUPFAM" id="SSF49329">
    <property type="entry name" value="Cu,Zn superoxide dismutase-like"/>
    <property type="match status" value="1"/>
</dbReference>
<keyword evidence="2" id="KW-0862">Zinc</keyword>
<comment type="catalytic activity">
    <reaction evidence="2">
        <text>2 superoxide + 2 H(+) = H2O2 + O2</text>
        <dbReference type="Rhea" id="RHEA:20696"/>
        <dbReference type="ChEBI" id="CHEBI:15378"/>
        <dbReference type="ChEBI" id="CHEBI:15379"/>
        <dbReference type="ChEBI" id="CHEBI:16240"/>
        <dbReference type="ChEBI" id="CHEBI:18421"/>
        <dbReference type="EC" id="1.15.1.1"/>
    </reaction>
</comment>
<gene>
    <name evidence="6" type="ORF">SAMN04487962_11736</name>
</gene>
<proteinExistence type="inferred from homology"/>
<reference evidence="7" key="1">
    <citation type="submission" date="2016-10" db="EMBL/GenBank/DDBJ databases">
        <authorList>
            <person name="Varghese N."/>
            <person name="Submissions S."/>
        </authorList>
    </citation>
    <scope>NUCLEOTIDE SEQUENCE [LARGE SCALE GENOMIC DNA]</scope>
    <source>
        <strain evidence="7">CGMCC 1.6489</strain>
    </source>
</reference>
<comment type="function">
    <text evidence="2">Destroys radicals which are normally produced within the cells and which are toxic to biological systems.</text>
</comment>
<keyword evidence="2" id="KW-0479">Metal-binding</keyword>
<evidence type="ECO:0000256" key="3">
    <source>
        <dbReference type="SAM" id="MobiDB-lite"/>
    </source>
</evidence>
<evidence type="ECO:0000259" key="5">
    <source>
        <dbReference type="Pfam" id="PF00080"/>
    </source>
</evidence>
<dbReference type="STRING" id="430453.SAMN04487962_11736"/>
<feature type="compositionally biased region" description="Basic and acidic residues" evidence="3">
    <location>
        <begin position="118"/>
        <end position="133"/>
    </location>
</feature>
<dbReference type="InterPro" id="IPR024134">
    <property type="entry name" value="SOD_Cu/Zn_/chaperone"/>
</dbReference>
<keyword evidence="2" id="KW-0186">Copper</keyword>
<dbReference type="PROSITE" id="PS00332">
    <property type="entry name" value="SOD_CU_ZN_2"/>
    <property type="match status" value="1"/>
</dbReference>
<comment type="similarity">
    <text evidence="1 2">Belongs to the Cu-Zn superoxide dismutase family.</text>
</comment>
<evidence type="ECO:0000313" key="6">
    <source>
        <dbReference type="EMBL" id="SET68922.1"/>
    </source>
</evidence>
<dbReference type="OrthoDB" id="5431326at2"/>
<feature type="signal peptide" evidence="4">
    <location>
        <begin position="1"/>
        <end position="26"/>
    </location>
</feature>
<evidence type="ECO:0000313" key="7">
    <source>
        <dbReference type="Proteomes" id="UP000198762"/>
    </source>
</evidence>
<comment type="cofactor">
    <cofactor evidence="2">
        <name>Cu cation</name>
        <dbReference type="ChEBI" id="CHEBI:23378"/>
    </cofactor>
    <text evidence="2">Binds 1 copper ion per subunit.</text>
</comment>
<keyword evidence="2" id="KW-0560">Oxidoreductase</keyword>
<protein>
    <recommendedName>
        <fullName evidence="2">Superoxide dismutase [Cu-Zn]</fullName>
        <ecNumber evidence="2">1.15.1.1</ecNumber>
    </recommendedName>
</protein>
<dbReference type="InterPro" id="IPR036423">
    <property type="entry name" value="SOD-like_Cu/Zn_dom_sf"/>
</dbReference>
<dbReference type="PANTHER" id="PTHR10003">
    <property type="entry name" value="SUPEROXIDE DISMUTASE CU-ZN -RELATED"/>
    <property type="match status" value="1"/>
</dbReference>
<feature type="domain" description="Superoxide dismutase copper/zinc binding" evidence="5">
    <location>
        <begin position="47"/>
        <end position="180"/>
    </location>
</feature>
<dbReference type="GO" id="GO:0005507">
    <property type="term" value="F:copper ion binding"/>
    <property type="evidence" value="ECO:0007669"/>
    <property type="project" value="InterPro"/>
</dbReference>
<dbReference type="RefSeq" id="WP_091853701.1">
    <property type="nucleotide sequence ID" value="NZ_FOHZ01000017.1"/>
</dbReference>
<dbReference type="InterPro" id="IPR018152">
    <property type="entry name" value="SOD_Cu/Zn_BS"/>
</dbReference>
<feature type="chain" id="PRO_5011663641" description="Superoxide dismutase [Cu-Zn]" evidence="4">
    <location>
        <begin position="27"/>
        <end position="183"/>
    </location>
</feature>
<evidence type="ECO:0000256" key="4">
    <source>
        <dbReference type="SAM" id="SignalP"/>
    </source>
</evidence>
<evidence type="ECO:0000256" key="1">
    <source>
        <dbReference type="ARBA" id="ARBA00010457"/>
    </source>
</evidence>
<sequence>MRNPTRSTVPALLVSATLISSSLAYANDSIDVDIYQATTEGRGDALGAVTLEENEHGVLITTALNGLGPGPHGFHLHENPDCGPATKDGETTPAGAAGGHYDPDNTGSHKGPFSTEGHLGDLPRIHVGQEGKSEQTYLVPRLRMDDFRGRALVIHQGGDNYADEPQPLGGGGARVACGVVPGQ</sequence>
<dbReference type="PROSITE" id="PS00087">
    <property type="entry name" value="SOD_CU_ZN_1"/>
    <property type="match status" value="1"/>
</dbReference>
<keyword evidence="7" id="KW-1185">Reference proteome</keyword>
<dbReference type="CDD" id="cd00305">
    <property type="entry name" value="Cu-Zn_Superoxide_Dismutase"/>
    <property type="match status" value="1"/>
</dbReference>
<dbReference type="Gene3D" id="2.60.40.200">
    <property type="entry name" value="Superoxide dismutase, copper/zinc binding domain"/>
    <property type="match status" value="1"/>
</dbReference>
<accession>A0A1I0GD40</accession>
<dbReference type="InterPro" id="IPR001424">
    <property type="entry name" value="SOD_Cu_Zn_dom"/>
</dbReference>
<dbReference type="EC" id="1.15.1.1" evidence="2"/>
<feature type="region of interest" description="Disordered" evidence="3">
    <location>
        <begin position="82"/>
        <end position="133"/>
    </location>
</feature>
<comment type="cofactor">
    <cofactor evidence="2">
        <name>Zn(2+)</name>
        <dbReference type="ChEBI" id="CHEBI:29105"/>
    </cofactor>
    <text evidence="2">Binds 1 zinc ion per subunit.</text>
</comment>
<name>A0A1I0GD40_9GAMM</name>
<dbReference type="Proteomes" id="UP000198762">
    <property type="component" value="Unassembled WGS sequence"/>
</dbReference>
<organism evidence="6 7">
    <name type="scientific">Marinobacter segnicrescens</name>
    <dbReference type="NCBI Taxonomy" id="430453"/>
    <lineage>
        <taxon>Bacteria</taxon>
        <taxon>Pseudomonadati</taxon>
        <taxon>Pseudomonadota</taxon>
        <taxon>Gammaproteobacteria</taxon>
        <taxon>Pseudomonadales</taxon>
        <taxon>Marinobacteraceae</taxon>
        <taxon>Marinobacter</taxon>
    </lineage>
</organism>
<dbReference type="EMBL" id="FOHZ01000017">
    <property type="protein sequence ID" value="SET68922.1"/>
    <property type="molecule type" value="Genomic_DNA"/>
</dbReference>
<dbReference type="GO" id="GO:0004784">
    <property type="term" value="F:superoxide dismutase activity"/>
    <property type="evidence" value="ECO:0007669"/>
    <property type="project" value="UniProtKB-EC"/>
</dbReference>
<keyword evidence="4" id="KW-0732">Signal</keyword>